<proteinExistence type="predicted"/>
<gene>
    <name evidence="2" type="ordered locus">Desru_2834</name>
</gene>
<feature type="transmembrane region" description="Helical" evidence="1">
    <location>
        <begin position="57"/>
        <end position="77"/>
    </location>
</feature>
<dbReference type="HOGENOM" id="CLU_143371_0_0_9"/>
<dbReference type="OrthoDB" id="1809010at2"/>
<keyword evidence="1" id="KW-0472">Membrane</keyword>
<dbReference type="Proteomes" id="UP000009234">
    <property type="component" value="Chromosome"/>
</dbReference>
<evidence type="ECO:0000256" key="1">
    <source>
        <dbReference type="SAM" id="Phobius"/>
    </source>
</evidence>
<feature type="transmembrane region" description="Helical" evidence="1">
    <location>
        <begin position="89"/>
        <end position="107"/>
    </location>
</feature>
<sequence>MTYWVMFVLASWLAVLLLLRFQGIKEYWPAALISALVVYMVDMTGTELGAYRFTQAFLLNGVPVIYLGTVAALGLIYMRFYPRRHWEQLVYVFVIAGLFLFMEYLMMKVGNFHHKNWNFSNSYVLDLFGLMIISWLSTRVKVQEPLERRLRKRAKI</sequence>
<accession>F6DSF8</accession>
<dbReference type="InterPro" id="IPR048147">
    <property type="entry name" value="CBO0543-like"/>
</dbReference>
<organism evidence="2 3">
    <name type="scientific">Desulforamulus ruminis (strain ATCC 23193 / DSM 2154 / NCIMB 8452 / DL)</name>
    <name type="common">Desulfotomaculum ruminis</name>
    <dbReference type="NCBI Taxonomy" id="696281"/>
    <lineage>
        <taxon>Bacteria</taxon>
        <taxon>Bacillati</taxon>
        <taxon>Bacillota</taxon>
        <taxon>Clostridia</taxon>
        <taxon>Eubacteriales</taxon>
        <taxon>Peptococcaceae</taxon>
        <taxon>Desulforamulus</taxon>
    </lineage>
</organism>
<name>F6DSF8_DESRL</name>
<reference evidence="2 3" key="2">
    <citation type="journal article" date="2012" name="Stand. Genomic Sci.">
        <title>Complete genome sequence of the sulfate-reducing firmicute Desulfotomaculum ruminis type strain (DL(T)).</title>
        <authorList>
            <person name="Spring S."/>
            <person name="Visser M."/>
            <person name="Lu M."/>
            <person name="Copeland A."/>
            <person name="Lapidus A."/>
            <person name="Lucas S."/>
            <person name="Cheng J.F."/>
            <person name="Han C."/>
            <person name="Tapia R."/>
            <person name="Goodwin L.A."/>
            <person name="Pitluck S."/>
            <person name="Ivanova N."/>
            <person name="Land M."/>
            <person name="Hauser L."/>
            <person name="Larimer F."/>
            <person name="Rohde M."/>
            <person name="Goker M."/>
            <person name="Detter J.C."/>
            <person name="Kyrpides N.C."/>
            <person name="Woyke T."/>
            <person name="Schaap P.J."/>
            <person name="Plugge C.M."/>
            <person name="Muyzer G."/>
            <person name="Kuever J."/>
            <person name="Pereira I.A."/>
            <person name="Parshina S.N."/>
            <person name="Bernier-Latmani R."/>
            <person name="Stams A.J."/>
            <person name="Klenk H.P."/>
        </authorList>
    </citation>
    <scope>NUCLEOTIDE SEQUENCE [LARGE SCALE GENOMIC DNA]</scope>
    <source>
        <strain evidence="3">ATCC 23193 / DSM 2154 / NCIB 8452 / DL</strain>
    </source>
</reference>
<reference evidence="3" key="1">
    <citation type="submission" date="2011-05" db="EMBL/GenBank/DDBJ databases">
        <title>Complete sequence of Desulfotomaculum ruminis DSM 2154.</title>
        <authorList>
            <person name="Lucas S."/>
            <person name="Copeland A."/>
            <person name="Lapidus A."/>
            <person name="Cheng J.-F."/>
            <person name="Goodwin L."/>
            <person name="Pitluck S."/>
            <person name="Lu M."/>
            <person name="Detter J.C."/>
            <person name="Han C."/>
            <person name="Tapia R."/>
            <person name="Land M."/>
            <person name="Hauser L."/>
            <person name="Kyrpides N."/>
            <person name="Ivanova N."/>
            <person name="Mikhailova N."/>
            <person name="Pagani I."/>
            <person name="Stams A.J.M."/>
            <person name="Plugge C.M."/>
            <person name="Muyzer G."/>
            <person name="Kuever J."/>
            <person name="Parshina S.N."/>
            <person name="Ivanova A.E."/>
            <person name="Nazina T.N."/>
            <person name="Brambilla E."/>
            <person name="Spring S."/>
            <person name="Klenk H.-P."/>
            <person name="Woyke T."/>
        </authorList>
    </citation>
    <scope>NUCLEOTIDE SEQUENCE [LARGE SCALE GENOMIC DNA]</scope>
    <source>
        <strain evidence="3">ATCC 23193 / DSM 2154 / NCIB 8452 / DL</strain>
    </source>
</reference>
<feature type="transmembrane region" description="Helical" evidence="1">
    <location>
        <begin position="123"/>
        <end position="142"/>
    </location>
</feature>
<evidence type="ECO:0000313" key="3">
    <source>
        <dbReference type="Proteomes" id="UP000009234"/>
    </source>
</evidence>
<dbReference type="NCBIfam" id="NF041644">
    <property type="entry name" value="CBO0543_fam"/>
    <property type="match status" value="1"/>
</dbReference>
<keyword evidence="1" id="KW-1133">Transmembrane helix</keyword>
<dbReference type="EMBL" id="CP002780">
    <property type="protein sequence ID" value="AEG61048.1"/>
    <property type="molecule type" value="Genomic_DNA"/>
</dbReference>
<protein>
    <submittedName>
        <fullName evidence="2">Uncharacterized protein</fullName>
    </submittedName>
</protein>
<keyword evidence="1" id="KW-0812">Transmembrane</keyword>
<keyword evidence="3" id="KW-1185">Reference proteome</keyword>
<dbReference type="RefSeq" id="WP_013842800.1">
    <property type="nucleotide sequence ID" value="NC_015589.1"/>
</dbReference>
<evidence type="ECO:0000313" key="2">
    <source>
        <dbReference type="EMBL" id="AEG61048.1"/>
    </source>
</evidence>
<dbReference type="KEGG" id="dru:Desru_2834"/>
<dbReference type="AlphaFoldDB" id="F6DSF8"/>